<sequence length="118" mass="12197">MSEVAHLVAVQTIRQLVAATTELCAAPVGAGGVTPAPPGQFVRVVRQDDPASGVPAPDHRGLHESAVRAVHACPTPGLARLPGGRAGVDRTQYVIHALSSQEVSDCFEHSSYGWGPVA</sequence>
<reference evidence="1" key="2">
    <citation type="submission" date="2020-09" db="EMBL/GenBank/DDBJ databases">
        <authorList>
            <person name="Sun Q."/>
            <person name="Ohkuma M."/>
        </authorList>
    </citation>
    <scope>NUCLEOTIDE SEQUENCE</scope>
    <source>
        <strain evidence="1">JCM 4386</strain>
    </source>
</reference>
<accession>A0A918G8N0</accession>
<dbReference type="Proteomes" id="UP000606194">
    <property type="component" value="Unassembled WGS sequence"/>
</dbReference>
<evidence type="ECO:0000313" key="2">
    <source>
        <dbReference type="Proteomes" id="UP000606194"/>
    </source>
</evidence>
<dbReference type="EMBL" id="BMTL01000042">
    <property type="protein sequence ID" value="GGS23166.1"/>
    <property type="molecule type" value="Genomic_DNA"/>
</dbReference>
<reference evidence="1" key="1">
    <citation type="journal article" date="2014" name="Int. J. Syst. Evol. Microbiol.">
        <title>Complete genome sequence of Corynebacterium casei LMG S-19264T (=DSM 44701T), isolated from a smear-ripened cheese.</title>
        <authorList>
            <consortium name="US DOE Joint Genome Institute (JGI-PGF)"/>
            <person name="Walter F."/>
            <person name="Albersmeier A."/>
            <person name="Kalinowski J."/>
            <person name="Ruckert C."/>
        </authorList>
    </citation>
    <scope>NUCLEOTIDE SEQUENCE</scope>
    <source>
        <strain evidence="1">JCM 4386</strain>
    </source>
</reference>
<protein>
    <submittedName>
        <fullName evidence="1">Uncharacterized protein</fullName>
    </submittedName>
</protein>
<gene>
    <name evidence="1" type="ORF">GCM10010269_72510</name>
</gene>
<proteinExistence type="predicted"/>
<comment type="caution">
    <text evidence="1">The sequence shown here is derived from an EMBL/GenBank/DDBJ whole genome shotgun (WGS) entry which is preliminary data.</text>
</comment>
<evidence type="ECO:0000313" key="1">
    <source>
        <dbReference type="EMBL" id="GGS23166.1"/>
    </source>
</evidence>
<name>A0A918G8N0_9ACTN</name>
<organism evidence="1 2">
    <name type="scientific">Streptomyces humidus</name>
    <dbReference type="NCBI Taxonomy" id="52259"/>
    <lineage>
        <taxon>Bacteria</taxon>
        <taxon>Bacillati</taxon>
        <taxon>Actinomycetota</taxon>
        <taxon>Actinomycetes</taxon>
        <taxon>Kitasatosporales</taxon>
        <taxon>Streptomycetaceae</taxon>
        <taxon>Streptomyces</taxon>
    </lineage>
</organism>
<keyword evidence="2" id="KW-1185">Reference proteome</keyword>
<dbReference type="AlphaFoldDB" id="A0A918G8N0"/>